<dbReference type="CDD" id="cd09020">
    <property type="entry name" value="D-hex-6-P-epi_like"/>
    <property type="match status" value="1"/>
</dbReference>
<dbReference type="EC" id="5.1.3.15" evidence="4"/>
<dbReference type="Pfam" id="PF01263">
    <property type="entry name" value="Aldose_epim"/>
    <property type="match status" value="1"/>
</dbReference>
<organism evidence="5 6">
    <name type="scientific">Parachitinimonas caeni</name>
    <dbReference type="NCBI Taxonomy" id="3031301"/>
    <lineage>
        <taxon>Bacteria</taxon>
        <taxon>Pseudomonadati</taxon>
        <taxon>Pseudomonadota</taxon>
        <taxon>Betaproteobacteria</taxon>
        <taxon>Neisseriales</taxon>
        <taxon>Chitinibacteraceae</taxon>
        <taxon>Parachitinimonas</taxon>
    </lineage>
</organism>
<dbReference type="PIRSF" id="PIRSF016020">
    <property type="entry name" value="PHexose_mutarotase"/>
    <property type="match status" value="1"/>
</dbReference>
<dbReference type="PANTHER" id="PTHR11122">
    <property type="entry name" value="APOSPORY-ASSOCIATED PROTEIN C-RELATED"/>
    <property type="match status" value="1"/>
</dbReference>
<dbReference type="SUPFAM" id="SSF74650">
    <property type="entry name" value="Galactose mutarotase-like"/>
    <property type="match status" value="1"/>
</dbReference>
<sequence length="298" mass="32930">MKNASAGLYFLRLPDGVRIEHLPRGQAVVEVETRLCRATLSVQGAQVLKFESRASNTPMLWVSRDALFEPGRAIRGGIPLCWPWFNAHPDNPGLPSHGFARNLDWRLESADILPSGEARVVFCLEDSEQSRQWWPHAFKATLVLTLGLQLQLAFSVSNTGDDAFDMSYALHSYFPVSDLNNVRVEGLDGRCFIDQLQGNARRMQSGPVQIAGETDAIYLDVPDTLILVDGNRMRRVTADNMPCAVVWNPGPHKAARMADLGDDEYAGMLCVERGRLADAAIRLDAGASHRSLLTLADF</sequence>
<dbReference type="PANTHER" id="PTHR11122:SF13">
    <property type="entry name" value="GLUCOSE-6-PHOSPHATE 1-EPIMERASE"/>
    <property type="match status" value="1"/>
</dbReference>
<dbReference type="EMBL" id="JARRAF010000015">
    <property type="protein sequence ID" value="MDK2125096.1"/>
    <property type="molecule type" value="Genomic_DNA"/>
</dbReference>
<keyword evidence="6" id="KW-1185">Reference proteome</keyword>
<protein>
    <recommendedName>
        <fullName evidence="4">Putative glucose-6-phosphate 1-epimerase</fullName>
        <ecNumber evidence="4">5.1.3.15</ecNumber>
    </recommendedName>
</protein>
<dbReference type="RefSeq" id="WP_284101408.1">
    <property type="nucleotide sequence ID" value="NZ_JARRAF010000015.1"/>
</dbReference>
<proteinExistence type="inferred from homology"/>
<evidence type="ECO:0000313" key="6">
    <source>
        <dbReference type="Proteomes" id="UP001172778"/>
    </source>
</evidence>
<evidence type="ECO:0000313" key="5">
    <source>
        <dbReference type="EMBL" id="MDK2125096.1"/>
    </source>
</evidence>
<evidence type="ECO:0000256" key="1">
    <source>
        <dbReference type="ARBA" id="ARBA00001096"/>
    </source>
</evidence>
<keyword evidence="3 4" id="KW-0413">Isomerase</keyword>
<dbReference type="InterPro" id="IPR008183">
    <property type="entry name" value="Aldose_1/G6P_1-epimerase"/>
</dbReference>
<evidence type="ECO:0000256" key="3">
    <source>
        <dbReference type="ARBA" id="ARBA00023235"/>
    </source>
</evidence>
<dbReference type="InterPro" id="IPR025532">
    <property type="entry name" value="G6P_1-epimerase"/>
</dbReference>
<name>A0ABT7DYI0_9NEIS</name>
<comment type="caution">
    <text evidence="5">The sequence shown here is derived from an EMBL/GenBank/DDBJ whole genome shotgun (WGS) entry which is preliminary data.</text>
</comment>
<evidence type="ECO:0000256" key="4">
    <source>
        <dbReference type="PIRNR" id="PIRNR016020"/>
    </source>
</evidence>
<dbReference type="InterPro" id="IPR011013">
    <property type="entry name" value="Gal_mutarotase_sf_dom"/>
</dbReference>
<dbReference type="InterPro" id="IPR014718">
    <property type="entry name" value="GH-type_carb-bd"/>
</dbReference>
<comment type="catalytic activity">
    <reaction evidence="1">
        <text>alpha-D-glucose 6-phosphate = beta-D-glucose 6-phosphate</text>
        <dbReference type="Rhea" id="RHEA:16249"/>
        <dbReference type="ChEBI" id="CHEBI:58225"/>
        <dbReference type="ChEBI" id="CHEBI:58247"/>
        <dbReference type="EC" id="5.1.3.15"/>
    </reaction>
</comment>
<gene>
    <name evidence="5" type="ORF">PZA18_13660</name>
</gene>
<evidence type="ECO:0000256" key="2">
    <source>
        <dbReference type="ARBA" id="ARBA00005866"/>
    </source>
</evidence>
<accession>A0ABT7DYI0</accession>
<reference evidence="5" key="1">
    <citation type="submission" date="2023-03" db="EMBL/GenBank/DDBJ databases">
        <title>Chitinimonas shenzhenensis gen. nov., sp. nov., a novel member of family Burkholderiaceae isolated from activated sludge collected in Shen Zhen, China.</title>
        <authorList>
            <person name="Wang X."/>
        </authorList>
    </citation>
    <scope>NUCLEOTIDE SEQUENCE</scope>
    <source>
        <strain evidence="5">DQS-5</strain>
    </source>
</reference>
<dbReference type="Gene3D" id="2.70.98.10">
    <property type="match status" value="1"/>
</dbReference>
<dbReference type="Proteomes" id="UP001172778">
    <property type="component" value="Unassembled WGS sequence"/>
</dbReference>
<comment type="similarity">
    <text evidence="2 4">Belongs to the glucose-6-phosphate 1-epimerase family.</text>
</comment>